<dbReference type="PANTHER" id="PTHR47618">
    <property type="entry name" value="BIFUNCTIONAL OLIGORIBONUCLEASE AND PAP PHOSPHATASE NRNA"/>
    <property type="match status" value="1"/>
</dbReference>
<keyword evidence="4" id="KW-1185">Reference proteome</keyword>
<dbReference type="Pfam" id="PF02272">
    <property type="entry name" value="DHHA1"/>
    <property type="match status" value="1"/>
</dbReference>
<dbReference type="OrthoDB" id="9803668at2"/>
<evidence type="ECO:0000259" key="1">
    <source>
        <dbReference type="Pfam" id="PF01368"/>
    </source>
</evidence>
<accession>A0A2V3ZXE7</accession>
<sequence length="344" mass="38416">MNNIKNRIDSDLIKKAEVLLEESKQIAIIPHSGPDGDAIGSSLALYQYLKKKGKEPKIISPSDYPVFLNWLPQNSEVLIFPSNKKKAKDYLKSSDLVFIVDHNSFKRSGDLEKILQDLPAKKIMIDHHPEPEHIVDLMFSDTAMCATCELMYEFIEALGDENLIDTHIAECLYTGIVTDTGGLSYNSSNPRTYQIVGDLLARGIDKSKIHSNVYDNFSTDRMKLLGHCLDQGLEVLSEYQTAIITLTKDDLLRFNYKDGDTEGFVNYPLSIQGMLASVIFIEKEDMVKISFRSKGNVPINAVAAEHFNGGGHMNAAGGRTTDKLSEAIAKFKKVLPDFYKSLDV</sequence>
<dbReference type="GO" id="GO:0003676">
    <property type="term" value="F:nucleic acid binding"/>
    <property type="evidence" value="ECO:0007669"/>
    <property type="project" value="InterPro"/>
</dbReference>
<evidence type="ECO:0000313" key="3">
    <source>
        <dbReference type="EMBL" id="PXY01355.1"/>
    </source>
</evidence>
<dbReference type="Proteomes" id="UP000248079">
    <property type="component" value="Unassembled WGS sequence"/>
</dbReference>
<gene>
    <name evidence="3" type="ORF">DF185_07655</name>
</gene>
<dbReference type="RefSeq" id="WP_110360167.1">
    <property type="nucleotide sequence ID" value="NZ_QFLI01000003.1"/>
</dbReference>
<evidence type="ECO:0000259" key="2">
    <source>
        <dbReference type="Pfam" id="PF02272"/>
    </source>
</evidence>
<proteinExistence type="predicted"/>
<protein>
    <submittedName>
        <fullName evidence="3">DHH family phosphoesterase</fullName>
    </submittedName>
</protein>
<dbReference type="InterPro" id="IPR001667">
    <property type="entry name" value="DDH_dom"/>
</dbReference>
<dbReference type="EMBL" id="QFLI01000003">
    <property type="protein sequence ID" value="PXY01355.1"/>
    <property type="molecule type" value="Genomic_DNA"/>
</dbReference>
<feature type="domain" description="DHHA1" evidence="2">
    <location>
        <begin position="253"/>
        <end position="335"/>
    </location>
</feature>
<reference evidence="3 4" key="1">
    <citation type="submission" date="2018-05" db="EMBL/GenBank/DDBJ databases">
        <title>Marinifilum breve JC075T sp. nov., a marine bacterium isolated from Yongle Blue Hole in the South China Sea.</title>
        <authorList>
            <person name="Fu T."/>
        </authorList>
    </citation>
    <scope>NUCLEOTIDE SEQUENCE [LARGE SCALE GENOMIC DNA]</scope>
    <source>
        <strain evidence="3 4">JC075</strain>
    </source>
</reference>
<dbReference type="SUPFAM" id="SSF64182">
    <property type="entry name" value="DHH phosphoesterases"/>
    <property type="match status" value="1"/>
</dbReference>
<evidence type="ECO:0000313" key="4">
    <source>
        <dbReference type="Proteomes" id="UP000248079"/>
    </source>
</evidence>
<name>A0A2V3ZXE7_9BACT</name>
<dbReference type="PANTHER" id="PTHR47618:SF1">
    <property type="entry name" value="BIFUNCTIONAL OLIGORIBONUCLEASE AND PAP PHOSPHATASE NRNA"/>
    <property type="match status" value="1"/>
</dbReference>
<dbReference type="AlphaFoldDB" id="A0A2V3ZXE7"/>
<feature type="domain" description="DDH" evidence="1">
    <location>
        <begin position="25"/>
        <end position="176"/>
    </location>
</feature>
<dbReference type="Gene3D" id="3.10.310.30">
    <property type="match status" value="1"/>
</dbReference>
<dbReference type="InterPro" id="IPR038763">
    <property type="entry name" value="DHH_sf"/>
</dbReference>
<dbReference type="InterPro" id="IPR003156">
    <property type="entry name" value="DHHA1_dom"/>
</dbReference>
<organism evidence="3 4">
    <name type="scientific">Marinifilum breve</name>
    <dbReference type="NCBI Taxonomy" id="2184082"/>
    <lineage>
        <taxon>Bacteria</taxon>
        <taxon>Pseudomonadati</taxon>
        <taxon>Bacteroidota</taxon>
        <taxon>Bacteroidia</taxon>
        <taxon>Marinilabiliales</taxon>
        <taxon>Marinifilaceae</taxon>
    </lineage>
</organism>
<dbReference type="InterPro" id="IPR051319">
    <property type="entry name" value="Oligoribo/pAp-PDE_c-di-AMP_PDE"/>
</dbReference>
<comment type="caution">
    <text evidence="3">The sequence shown here is derived from an EMBL/GenBank/DDBJ whole genome shotgun (WGS) entry which is preliminary data.</text>
</comment>
<dbReference type="Pfam" id="PF01368">
    <property type="entry name" value="DHH"/>
    <property type="match status" value="1"/>
</dbReference>
<dbReference type="Gene3D" id="3.90.1640.10">
    <property type="entry name" value="inorganic pyrophosphatase (n-terminal core)"/>
    <property type="match status" value="1"/>
</dbReference>